<dbReference type="OrthoDB" id="5289456at2"/>
<keyword evidence="4" id="KW-1133">Transmembrane helix</keyword>
<keyword evidence="4" id="KW-0812">Transmembrane</keyword>
<dbReference type="Proteomes" id="UP000012040">
    <property type="component" value="Chromosome"/>
</dbReference>
<dbReference type="PATRIC" id="fig|1184267.3.peg.2322"/>
<dbReference type="Pfam" id="PF10672">
    <property type="entry name" value="Methyltrans_SAM"/>
    <property type="match status" value="1"/>
</dbReference>
<dbReference type="AlphaFoldDB" id="M4VAV7"/>
<dbReference type="PANTHER" id="PTHR43042">
    <property type="entry name" value="SAM-DEPENDENT METHYLTRANSFERASE"/>
    <property type="match status" value="1"/>
</dbReference>
<dbReference type="KEGG" id="bex:A11Q_2291"/>
<keyword evidence="7" id="KW-1185">Reference proteome</keyword>
<accession>M4VAV7</accession>
<dbReference type="PANTHER" id="PTHR43042:SF3">
    <property type="entry name" value="RIBOSOMAL RNA LARGE SUBUNIT METHYLTRANSFERASE YWBD-RELATED"/>
    <property type="match status" value="1"/>
</dbReference>
<evidence type="ECO:0000256" key="4">
    <source>
        <dbReference type="SAM" id="Phobius"/>
    </source>
</evidence>
<dbReference type="EMBL" id="CP003537">
    <property type="protein sequence ID" value="AGH96507.1"/>
    <property type="molecule type" value="Genomic_DNA"/>
</dbReference>
<organism evidence="6 7">
    <name type="scientific">Pseudobdellovibrio exovorus JSS</name>
    <dbReference type="NCBI Taxonomy" id="1184267"/>
    <lineage>
        <taxon>Bacteria</taxon>
        <taxon>Pseudomonadati</taxon>
        <taxon>Bdellovibrionota</taxon>
        <taxon>Bdellovibrionia</taxon>
        <taxon>Bdellovibrionales</taxon>
        <taxon>Pseudobdellovibrionaceae</taxon>
        <taxon>Pseudobdellovibrio</taxon>
    </lineage>
</organism>
<dbReference type="CDD" id="cd02440">
    <property type="entry name" value="AdoMet_MTases"/>
    <property type="match status" value="1"/>
</dbReference>
<dbReference type="HOGENOM" id="CLU_014042_1_1_7"/>
<evidence type="ECO:0000256" key="2">
    <source>
        <dbReference type="ARBA" id="ARBA00022679"/>
    </source>
</evidence>
<evidence type="ECO:0000259" key="5">
    <source>
        <dbReference type="Pfam" id="PF10672"/>
    </source>
</evidence>
<dbReference type="SUPFAM" id="SSF53335">
    <property type="entry name" value="S-adenosyl-L-methionine-dependent methyltransferases"/>
    <property type="match status" value="1"/>
</dbReference>
<dbReference type="RefSeq" id="WP_015470997.1">
    <property type="nucleotide sequence ID" value="NC_020813.1"/>
</dbReference>
<feature type="transmembrane region" description="Helical" evidence="4">
    <location>
        <begin position="145"/>
        <end position="164"/>
    </location>
</feature>
<dbReference type="GO" id="GO:0032259">
    <property type="term" value="P:methylation"/>
    <property type="evidence" value="ECO:0007669"/>
    <property type="project" value="UniProtKB-KW"/>
</dbReference>
<dbReference type="Gene3D" id="3.30.750.80">
    <property type="entry name" value="RNA methyltransferase domain (HRMD) like"/>
    <property type="match status" value="1"/>
</dbReference>
<dbReference type="STRING" id="1184267.A11Q_2291"/>
<sequence length="308" mass="36545">MIRNRLEKNLKKLIPWAEKNQIEAYRLYDRDIPEFPFLVDRYKDHFVVYDKSQKIDEEKNHLPLLLQALKEIFQVSDSNLVVKRRIRQKGTEQYQKLDTKNEKFAIKENGVSLYVNLWDYLDTGLFLDHRPIRYRFLKKTSGHRFLNLFCYTASASVMAAMGGATTYSVDMSKTYLDWAKENFQLNGLSTQTHFFYEEDVLKFIQHAPEWPDFASSFDTIFLDPPTFSNSKNMKTDFDVERDQVLLISNVMKLLKPDGVLVFSNNKRDFRLSEEIQTKFQIKNITKDSIPVDVHDQKIHHCFEIRFLR</sequence>
<proteinExistence type="predicted"/>
<evidence type="ECO:0000313" key="7">
    <source>
        <dbReference type="Proteomes" id="UP000012040"/>
    </source>
</evidence>
<keyword evidence="3" id="KW-0949">S-adenosyl-L-methionine</keyword>
<protein>
    <recommendedName>
        <fullName evidence="5">S-adenosylmethionine-dependent methyltransferase domain-containing protein</fullName>
    </recommendedName>
</protein>
<keyword evidence="2" id="KW-0808">Transferase</keyword>
<evidence type="ECO:0000256" key="3">
    <source>
        <dbReference type="ARBA" id="ARBA00022691"/>
    </source>
</evidence>
<dbReference type="Gene3D" id="3.40.50.150">
    <property type="entry name" value="Vaccinia Virus protein VP39"/>
    <property type="match status" value="1"/>
</dbReference>
<name>M4VAV7_9BACT</name>
<reference evidence="6 7" key="1">
    <citation type="journal article" date="2013" name="ISME J.">
        <title>By their genes ye shall know them: genomic signatures of predatory bacteria.</title>
        <authorList>
            <person name="Pasternak Z."/>
            <person name="Pietrokovski S."/>
            <person name="Rotem O."/>
            <person name="Gophna U."/>
            <person name="Lurie-Weinberger M.N."/>
            <person name="Jurkevitch E."/>
        </authorList>
    </citation>
    <scope>NUCLEOTIDE SEQUENCE [LARGE SCALE GENOMIC DNA]</scope>
    <source>
        <strain evidence="6 7">JSS</strain>
    </source>
</reference>
<gene>
    <name evidence="6" type="ORF">A11Q_2291</name>
</gene>
<keyword evidence="1" id="KW-0489">Methyltransferase</keyword>
<dbReference type="InterPro" id="IPR029063">
    <property type="entry name" value="SAM-dependent_MTases_sf"/>
</dbReference>
<dbReference type="eggNOG" id="COG1092">
    <property type="taxonomic scope" value="Bacteria"/>
</dbReference>
<keyword evidence="4" id="KW-0472">Membrane</keyword>
<evidence type="ECO:0000313" key="6">
    <source>
        <dbReference type="EMBL" id="AGH96507.1"/>
    </source>
</evidence>
<evidence type="ECO:0000256" key="1">
    <source>
        <dbReference type="ARBA" id="ARBA00022603"/>
    </source>
</evidence>
<feature type="domain" description="S-adenosylmethionine-dependent methyltransferase" evidence="5">
    <location>
        <begin position="79"/>
        <end position="265"/>
    </location>
</feature>
<dbReference type="GO" id="GO:0008168">
    <property type="term" value="F:methyltransferase activity"/>
    <property type="evidence" value="ECO:0007669"/>
    <property type="project" value="UniProtKB-KW"/>
</dbReference>
<dbReference type="InterPro" id="IPR019614">
    <property type="entry name" value="SAM-dep_methyl-trfase"/>
</dbReference>